<organism evidence="1 2">
    <name type="scientific">Aspergillus melleus</name>
    <dbReference type="NCBI Taxonomy" id="138277"/>
    <lineage>
        <taxon>Eukaryota</taxon>
        <taxon>Fungi</taxon>
        <taxon>Dikarya</taxon>
        <taxon>Ascomycota</taxon>
        <taxon>Pezizomycotina</taxon>
        <taxon>Eurotiomycetes</taxon>
        <taxon>Eurotiomycetidae</taxon>
        <taxon>Eurotiales</taxon>
        <taxon>Aspergillaceae</taxon>
        <taxon>Aspergillus</taxon>
        <taxon>Aspergillus subgen. Circumdati</taxon>
    </lineage>
</organism>
<reference evidence="1 2" key="1">
    <citation type="journal article" date="2023" name="ACS Omega">
        <title>Identification of the Neoaspergillic Acid Biosynthesis Gene Cluster by Establishing an In Vitro CRISPR-Ribonucleoprotein Genetic System in Aspergillus melleus.</title>
        <authorList>
            <person name="Yuan B."/>
            <person name="Grau M.F."/>
            <person name="Murata R.M."/>
            <person name="Torok T."/>
            <person name="Venkateswaran K."/>
            <person name="Stajich J.E."/>
            <person name="Wang C.C.C."/>
        </authorList>
    </citation>
    <scope>NUCLEOTIDE SEQUENCE [LARGE SCALE GENOMIC DNA]</scope>
    <source>
        <strain evidence="1 2">IMV 1140</strain>
    </source>
</reference>
<gene>
    <name evidence="1" type="ORF">N8T08_005586</name>
</gene>
<dbReference type="Proteomes" id="UP001177260">
    <property type="component" value="Unassembled WGS sequence"/>
</dbReference>
<proteinExistence type="predicted"/>
<comment type="caution">
    <text evidence="1">The sequence shown here is derived from an EMBL/GenBank/DDBJ whole genome shotgun (WGS) entry which is preliminary data.</text>
</comment>
<dbReference type="EMBL" id="JAOPJF010000031">
    <property type="protein sequence ID" value="KAK1144433.1"/>
    <property type="molecule type" value="Genomic_DNA"/>
</dbReference>
<protein>
    <submittedName>
        <fullName evidence="1">Uncharacterized protein</fullName>
    </submittedName>
</protein>
<name>A0ACC3B2Q2_9EURO</name>
<accession>A0ACC3B2Q2</accession>
<keyword evidence="2" id="KW-1185">Reference proteome</keyword>
<evidence type="ECO:0000313" key="1">
    <source>
        <dbReference type="EMBL" id="KAK1144433.1"/>
    </source>
</evidence>
<evidence type="ECO:0000313" key="2">
    <source>
        <dbReference type="Proteomes" id="UP001177260"/>
    </source>
</evidence>
<sequence>MRFTIALTTSALILASATVGEETIYPPGGAANTGCLNADGKWTVTENCAQIFGNGQGGISSDKGWLILDDDSTITTTSGTWSVAWVGTHDGENRDTKQLIGNIGIDSDDVPHGGPTWYAAAIAAQDETVQE</sequence>